<accession>A0A0N5BBN9</accession>
<organism evidence="1 2">
    <name type="scientific">Strongyloides papillosus</name>
    <name type="common">Intestinal threadworm</name>
    <dbReference type="NCBI Taxonomy" id="174720"/>
    <lineage>
        <taxon>Eukaryota</taxon>
        <taxon>Metazoa</taxon>
        <taxon>Ecdysozoa</taxon>
        <taxon>Nematoda</taxon>
        <taxon>Chromadorea</taxon>
        <taxon>Rhabditida</taxon>
        <taxon>Tylenchina</taxon>
        <taxon>Panagrolaimomorpha</taxon>
        <taxon>Strongyloidoidea</taxon>
        <taxon>Strongyloididae</taxon>
        <taxon>Strongyloides</taxon>
    </lineage>
</organism>
<sequence length="445" mass="51266">MLNEDDYLLGDDDRMDCSETGKNLNLHNLLDYDNLDNGFTKNNTNKTIVNTIVSEKSSVNSQTSYQNILDSSKSDFNSPNKYTLSQSTPTSSKFAKNNIFTSKVSRSGEKKNSNFNAMKSKMLDILDQGKIIMLRFDWQVQNNQKKVLELVLAEYKKVNGPVDSNHIPLADRRKFMGFLLDVYTENIPITMRKTDNAAAVFLEIVCEELDIQKNLFNPLHFTRALNQRVQRNRPSTLKEDLINPAEKTLVASIDKCSKFKTAGEYVFKILSYDDPKTYFVNNYQHMYYHLLSQKSTFNVENISLGLAKIKNIFGKSKECILENSILNMCNKYGLKNPILNVSDNIPGTTGVYCSLYNPLETTTYYFFVGQFMFTESKNLEDIILSFLMFNAICKNMKILEPFKSLWFLLGIYANENLEFFLKGRSEIPNHIKKVYDFYKLSENSE</sequence>
<dbReference type="Proteomes" id="UP000046392">
    <property type="component" value="Unplaced"/>
</dbReference>
<keyword evidence="1" id="KW-1185">Reference proteome</keyword>
<name>A0A0N5BBN9_STREA</name>
<protein>
    <submittedName>
        <fullName evidence="2">Rab-GAP TBC domain-containing protein</fullName>
    </submittedName>
</protein>
<dbReference type="AlphaFoldDB" id="A0A0N5BBN9"/>
<evidence type="ECO:0000313" key="1">
    <source>
        <dbReference type="Proteomes" id="UP000046392"/>
    </source>
</evidence>
<reference evidence="2" key="1">
    <citation type="submission" date="2017-02" db="UniProtKB">
        <authorList>
            <consortium name="WormBaseParasite"/>
        </authorList>
    </citation>
    <scope>IDENTIFICATION</scope>
</reference>
<evidence type="ECO:0000313" key="2">
    <source>
        <dbReference type="WBParaSite" id="SPAL_0000344500.1"/>
    </source>
</evidence>
<proteinExistence type="predicted"/>
<dbReference type="WBParaSite" id="SPAL_0000344500.1">
    <property type="protein sequence ID" value="SPAL_0000344500.1"/>
    <property type="gene ID" value="SPAL_0000344500"/>
</dbReference>